<protein>
    <submittedName>
        <fullName evidence="2">Uncharacterized protein</fullName>
    </submittedName>
</protein>
<dbReference type="AlphaFoldDB" id="A0A5N6K397"/>
<evidence type="ECO:0000313" key="2">
    <source>
        <dbReference type="EMBL" id="KAB8296835.1"/>
    </source>
</evidence>
<dbReference type="Proteomes" id="UP000326757">
    <property type="component" value="Unassembled WGS sequence"/>
</dbReference>
<gene>
    <name evidence="2" type="ORF">EYC80_002247</name>
</gene>
<reference evidence="2 3" key="1">
    <citation type="submission" date="2019-06" db="EMBL/GenBank/DDBJ databases">
        <title>Genome Sequence of the Brown Rot Fungal Pathogen Monilinia laxa.</title>
        <authorList>
            <person name="De Miccolis Angelini R.M."/>
            <person name="Landi L."/>
            <person name="Abate D."/>
            <person name="Pollastro S."/>
            <person name="Romanazzi G."/>
            <person name="Faretra F."/>
        </authorList>
    </citation>
    <scope>NUCLEOTIDE SEQUENCE [LARGE SCALE GENOMIC DNA]</scope>
    <source>
        <strain evidence="2 3">Mlax316</strain>
    </source>
</reference>
<sequence>MGAPGKFEVWIIRAKCAHSLRCVQNASTKKYYMPSFLATFEERGSEFEEEETGSSELDGSQFIVYT</sequence>
<dbReference type="EMBL" id="VIGI01000008">
    <property type="protein sequence ID" value="KAB8296835.1"/>
    <property type="molecule type" value="Genomic_DNA"/>
</dbReference>
<proteinExistence type="predicted"/>
<keyword evidence="3" id="KW-1185">Reference proteome</keyword>
<comment type="caution">
    <text evidence="2">The sequence shown here is derived from an EMBL/GenBank/DDBJ whole genome shotgun (WGS) entry which is preliminary data.</text>
</comment>
<evidence type="ECO:0000256" key="1">
    <source>
        <dbReference type="SAM" id="MobiDB-lite"/>
    </source>
</evidence>
<feature type="region of interest" description="Disordered" evidence="1">
    <location>
        <begin position="47"/>
        <end position="66"/>
    </location>
</feature>
<evidence type="ECO:0000313" key="3">
    <source>
        <dbReference type="Proteomes" id="UP000326757"/>
    </source>
</evidence>
<accession>A0A5N6K397</accession>
<organism evidence="2 3">
    <name type="scientific">Monilinia laxa</name>
    <name type="common">Brown rot fungus</name>
    <name type="synonym">Sclerotinia laxa</name>
    <dbReference type="NCBI Taxonomy" id="61186"/>
    <lineage>
        <taxon>Eukaryota</taxon>
        <taxon>Fungi</taxon>
        <taxon>Dikarya</taxon>
        <taxon>Ascomycota</taxon>
        <taxon>Pezizomycotina</taxon>
        <taxon>Leotiomycetes</taxon>
        <taxon>Helotiales</taxon>
        <taxon>Sclerotiniaceae</taxon>
        <taxon>Monilinia</taxon>
    </lineage>
</organism>
<name>A0A5N6K397_MONLA</name>